<dbReference type="InterPro" id="IPR019240">
    <property type="entry name" value="DUF2196"/>
</dbReference>
<dbReference type="OrthoDB" id="9804519at2"/>
<accession>A0A5R8XZZ9</accession>
<gene>
    <name evidence="1" type="ORF">FDK22_12465</name>
</gene>
<sequence length="65" mass="7457">MIRDPKDRDDIEAGLEVKIVLKQDQRTNKLTHGFVKDILTNSKTHPHGIKVRLKDGQVGRIKEIL</sequence>
<dbReference type="NCBIfam" id="TIGR03833">
    <property type="entry name" value="YwbE family protein"/>
    <property type="match status" value="1"/>
</dbReference>
<dbReference type="Pfam" id="PF09962">
    <property type="entry name" value="DUF2196"/>
    <property type="match status" value="1"/>
</dbReference>
<dbReference type="PANTHER" id="PTHR40069">
    <property type="entry name" value="YWBE PROTEIN"/>
    <property type="match status" value="1"/>
</dbReference>
<reference evidence="1 2" key="1">
    <citation type="submission" date="2019-05" db="EMBL/GenBank/DDBJ databases">
        <title>Arcobacter sp. nov., isolated from sea sediment.</title>
        <authorList>
            <person name="Kim W."/>
        </authorList>
    </citation>
    <scope>NUCLEOTIDE SEQUENCE [LARGE SCALE GENOMIC DNA]</scope>
    <source>
        <strain evidence="1 2">CAU 1517</strain>
    </source>
</reference>
<comment type="caution">
    <text evidence="1">The sequence shown here is derived from an EMBL/GenBank/DDBJ whole genome shotgun (WGS) entry which is preliminary data.</text>
</comment>
<proteinExistence type="predicted"/>
<evidence type="ECO:0000313" key="1">
    <source>
        <dbReference type="EMBL" id="TLP37050.1"/>
    </source>
</evidence>
<dbReference type="AlphaFoldDB" id="A0A5R8XZZ9"/>
<dbReference type="PANTHER" id="PTHR40069:SF1">
    <property type="entry name" value="YWBE PROTEIN"/>
    <property type="match status" value="1"/>
</dbReference>
<keyword evidence="2" id="KW-1185">Reference proteome</keyword>
<name>A0A5R8XZZ9_9BACT</name>
<protein>
    <submittedName>
        <fullName evidence="1">YwbE family protein</fullName>
    </submittedName>
</protein>
<organism evidence="1 2">
    <name type="scientific">Arcobacter arenosus</name>
    <dbReference type="NCBI Taxonomy" id="2576037"/>
    <lineage>
        <taxon>Bacteria</taxon>
        <taxon>Pseudomonadati</taxon>
        <taxon>Campylobacterota</taxon>
        <taxon>Epsilonproteobacteria</taxon>
        <taxon>Campylobacterales</taxon>
        <taxon>Arcobacteraceae</taxon>
        <taxon>Arcobacter</taxon>
    </lineage>
</organism>
<dbReference type="EMBL" id="VANU01000005">
    <property type="protein sequence ID" value="TLP37050.1"/>
    <property type="molecule type" value="Genomic_DNA"/>
</dbReference>
<evidence type="ECO:0000313" key="2">
    <source>
        <dbReference type="Proteomes" id="UP000308901"/>
    </source>
</evidence>
<dbReference type="RefSeq" id="WP_138153304.1">
    <property type="nucleotide sequence ID" value="NZ_CBDDKQ010000003.1"/>
</dbReference>
<dbReference type="Proteomes" id="UP000308901">
    <property type="component" value="Unassembled WGS sequence"/>
</dbReference>